<organism evidence="5 6">
    <name type="scientific">Tanacetum coccineum</name>
    <dbReference type="NCBI Taxonomy" id="301880"/>
    <lineage>
        <taxon>Eukaryota</taxon>
        <taxon>Viridiplantae</taxon>
        <taxon>Streptophyta</taxon>
        <taxon>Embryophyta</taxon>
        <taxon>Tracheophyta</taxon>
        <taxon>Spermatophyta</taxon>
        <taxon>Magnoliopsida</taxon>
        <taxon>eudicotyledons</taxon>
        <taxon>Gunneridae</taxon>
        <taxon>Pentapetalae</taxon>
        <taxon>asterids</taxon>
        <taxon>campanulids</taxon>
        <taxon>Asterales</taxon>
        <taxon>Asteraceae</taxon>
        <taxon>Asteroideae</taxon>
        <taxon>Anthemideae</taxon>
        <taxon>Anthemidinae</taxon>
        <taxon>Tanacetum</taxon>
    </lineage>
</organism>
<evidence type="ECO:0000313" key="6">
    <source>
        <dbReference type="Proteomes" id="UP001151760"/>
    </source>
</evidence>
<dbReference type="Gene3D" id="4.10.60.10">
    <property type="entry name" value="Zinc finger, CCHC-type"/>
    <property type="match status" value="1"/>
</dbReference>
<feature type="domain" description="CCHC-type" evidence="4">
    <location>
        <begin position="615"/>
        <end position="629"/>
    </location>
</feature>
<proteinExistence type="predicted"/>
<name>A0ABQ5B0E7_9ASTR</name>
<reference evidence="5" key="1">
    <citation type="journal article" date="2022" name="Int. J. Mol. Sci.">
        <title>Draft Genome of Tanacetum Coccineum: Genomic Comparison of Closely Related Tanacetum-Family Plants.</title>
        <authorList>
            <person name="Yamashiro T."/>
            <person name="Shiraishi A."/>
            <person name="Nakayama K."/>
            <person name="Satake H."/>
        </authorList>
    </citation>
    <scope>NUCLEOTIDE SEQUENCE</scope>
</reference>
<gene>
    <name evidence="5" type="ORF">Tco_0842528</name>
</gene>
<dbReference type="Proteomes" id="UP001151760">
    <property type="component" value="Unassembled WGS sequence"/>
</dbReference>
<protein>
    <submittedName>
        <fullName evidence="5">Ribonuclease H-like domain-containing protein</fullName>
    </submittedName>
</protein>
<accession>A0ABQ5B0E7</accession>
<comment type="caution">
    <text evidence="5">The sequence shown here is derived from an EMBL/GenBank/DDBJ whole genome shotgun (WGS) entry which is preliminary data.</text>
</comment>
<dbReference type="InterPro" id="IPR001878">
    <property type="entry name" value="Znf_CCHC"/>
</dbReference>
<feature type="compositionally biased region" description="Basic and acidic residues" evidence="3">
    <location>
        <begin position="648"/>
        <end position="657"/>
    </location>
</feature>
<dbReference type="EMBL" id="BQNB010012801">
    <property type="protein sequence ID" value="GJT08066.1"/>
    <property type="molecule type" value="Genomic_DNA"/>
</dbReference>
<evidence type="ECO:0000256" key="1">
    <source>
        <dbReference type="PROSITE-ProRule" id="PRU00047"/>
    </source>
</evidence>
<keyword evidence="2" id="KW-0175">Coiled coil</keyword>
<evidence type="ECO:0000313" key="5">
    <source>
        <dbReference type="EMBL" id="GJT08066.1"/>
    </source>
</evidence>
<dbReference type="InterPro" id="IPR036875">
    <property type="entry name" value="Znf_CCHC_sf"/>
</dbReference>
<evidence type="ECO:0000256" key="2">
    <source>
        <dbReference type="SAM" id="Coils"/>
    </source>
</evidence>
<feature type="region of interest" description="Disordered" evidence="3">
    <location>
        <begin position="31"/>
        <end position="50"/>
    </location>
</feature>
<feature type="coiled-coil region" evidence="2">
    <location>
        <begin position="705"/>
        <end position="739"/>
    </location>
</feature>
<dbReference type="SMART" id="SM00343">
    <property type="entry name" value="ZnF_C2HC"/>
    <property type="match status" value="1"/>
</dbReference>
<reference evidence="5" key="2">
    <citation type="submission" date="2022-01" db="EMBL/GenBank/DDBJ databases">
        <authorList>
            <person name="Yamashiro T."/>
            <person name="Shiraishi A."/>
            <person name="Satake H."/>
            <person name="Nakayama K."/>
        </authorList>
    </citation>
    <scope>NUCLEOTIDE SEQUENCE</scope>
</reference>
<evidence type="ECO:0000259" key="4">
    <source>
        <dbReference type="PROSITE" id="PS50158"/>
    </source>
</evidence>
<evidence type="ECO:0000256" key="3">
    <source>
        <dbReference type="SAM" id="MobiDB-lite"/>
    </source>
</evidence>
<keyword evidence="6" id="KW-1185">Reference proteome</keyword>
<keyword evidence="1" id="KW-0479">Metal-binding</keyword>
<keyword evidence="1" id="KW-0862">Zinc</keyword>
<feature type="region of interest" description="Disordered" evidence="3">
    <location>
        <begin position="635"/>
        <end position="657"/>
    </location>
</feature>
<dbReference type="Pfam" id="PF00098">
    <property type="entry name" value="zf-CCHC"/>
    <property type="match status" value="1"/>
</dbReference>
<dbReference type="SUPFAM" id="SSF57756">
    <property type="entry name" value="Retrovirus zinc finger-like domains"/>
    <property type="match status" value="1"/>
</dbReference>
<sequence>MYGFKECSSCGALYNREQCCSNVSSVDNFVRDPNPISYDETPDSSQQPPHNCSKCRGAGRILSWNCPAFYDDDDEYTIQYREYLENSSNAITPDLPTKEPDNSLSMGDEHLSTVPEMESDKLIKSSVENLVPIPKLRDFYAIILEIARIMMSCDRGFVPSSPFDLNPSHASIWELDILDHHFVEIPSGESKGKTLIHPIHTRSPLLLEADNPDTSMTRWRSGAILLVDLTWREIKDPILVLISHKGKGLFFSYLLSVACYILTVSYPKIDYLLEEFSGELTHINLIPPGINEADFDPEEEIHLIEELLYDNLSPRPPGIKKSVQKERHTSSDQCRIVYSDIHQPPEEISIEELKTMMQSYCEIMSQRREQEAIVRIYVLVNTSGQIKVLPPRTAEEIVARERERKARTTLLMALPEDYLAKFHKMTDAKEMWDAIKSRFGGNDESKKMQKYILKQQFEGFFVSNTEGLHKGYDRTKPGVDSLSFDDLYNNLRVFESDIKGSTASSSSPQNVAFVSENTSSTNEVSTAYCVPNLSGQNSKYEQTSSYSLLANQSSCPQLDHEDLEQIDEYDLEEMDLKWQVAMISMRMKKFYKKTGRKLQFDAKEPVGFDKTKVECYNCHKTGHFARECRIKGTQDNRRRDAWNSGNKDGSRTVQKEDSKALVTVDGEGVDWTNHSEDEDYALMACNSSDSDTEVISCSNKCKESYANLKKLYDAQREQLSDASIEIKAYSQGLKKVEAQLVAHQQGQLWYEQKIKFMKIDLDDKTDVLTYHKKLLAEAQKEKEDLKS</sequence>
<keyword evidence="1" id="KW-0863">Zinc-finger</keyword>
<dbReference type="PROSITE" id="PS50158">
    <property type="entry name" value="ZF_CCHC"/>
    <property type="match status" value="1"/>
</dbReference>
<dbReference type="Pfam" id="PF14223">
    <property type="entry name" value="Retrotran_gag_2"/>
    <property type="match status" value="1"/>
</dbReference>